<dbReference type="InterPro" id="IPR033645">
    <property type="entry name" value="VirB9/CagX/TrbG_C"/>
</dbReference>
<proteinExistence type="inferred from homology"/>
<dbReference type="Pfam" id="PF03524">
    <property type="entry name" value="CagX"/>
    <property type="match status" value="1"/>
</dbReference>
<feature type="compositionally biased region" description="Low complexity" evidence="3">
    <location>
        <begin position="72"/>
        <end position="83"/>
    </location>
</feature>
<dbReference type="EMBL" id="JAAXYO010000037">
    <property type="protein sequence ID" value="MBU2787212.1"/>
    <property type="molecule type" value="Genomic_DNA"/>
</dbReference>
<comment type="caution">
    <text evidence="5">The sequence shown here is derived from an EMBL/GenBank/DDBJ whole genome shotgun (WGS) entry which is preliminary data.</text>
</comment>
<feature type="chain" id="PRO_5042115952" evidence="4">
    <location>
        <begin position="21"/>
        <end position="385"/>
    </location>
</feature>
<keyword evidence="6" id="KW-1185">Reference proteome</keyword>
<organism evidence="5 6">
    <name type="scientific">Igneacidithiobacillus copahuensis</name>
    <dbReference type="NCBI Taxonomy" id="2724909"/>
    <lineage>
        <taxon>Bacteria</taxon>
        <taxon>Pseudomonadati</taxon>
        <taxon>Pseudomonadota</taxon>
        <taxon>Acidithiobacillia</taxon>
        <taxon>Acidithiobacillales</taxon>
        <taxon>Acidithiobacillaceae</taxon>
        <taxon>Igneacidithiobacillus</taxon>
    </lineage>
</organism>
<feature type="region of interest" description="Disordered" evidence="3">
    <location>
        <begin position="72"/>
        <end position="105"/>
    </location>
</feature>
<evidence type="ECO:0000256" key="4">
    <source>
        <dbReference type="SAM" id="SignalP"/>
    </source>
</evidence>
<protein>
    <submittedName>
        <fullName evidence="5">TrbG/VirB9 family P-type conjugative transfer protein</fullName>
    </submittedName>
</protein>
<gene>
    <name evidence="5" type="ORF">HFQ13_03115</name>
</gene>
<evidence type="ECO:0000256" key="3">
    <source>
        <dbReference type="SAM" id="MobiDB-lite"/>
    </source>
</evidence>
<feature type="signal peptide" evidence="4">
    <location>
        <begin position="1"/>
        <end position="20"/>
    </location>
</feature>
<dbReference type="Proteomes" id="UP001197378">
    <property type="component" value="Unassembled WGS sequence"/>
</dbReference>
<accession>A0AAE2YNE3</accession>
<sequence>MRQKTLLLALGLTLSPFAFAGVAELPPVTPLPGTAATAGAPKVPSESATAATVSAGTATKRPYVVPSIQNGAGDASSTAGGAAMPPPTPAQVWKQAISTPPEGKESASTRHLAQQELAASQGADTTLPVIGSTDGRVISLVGRPVLVCSPLHTCVIELPRGVQPVVTAGISKAEWLVKQAMVGDQGEVFLSPKFAGLHQDVVIAGTVADGAVSDRASQKKPVNFEVRLVSDANRYVPFLKIAGTGGLVHSWNQQGYGWGSTAPVPGAAAHKSTQEPVLPLPNVNLRHVHTNWTIRCGGGGWFAASDCKPIEPLRVYDDGTHTFIEMPGGLASHGGFPILQAKNASGHLIGVDTQIRGDTYVVDSVPPEITLRLGSEVVTIRHKGA</sequence>
<evidence type="ECO:0000256" key="2">
    <source>
        <dbReference type="ARBA" id="ARBA00022729"/>
    </source>
</evidence>
<name>A0AAE2YNE3_9PROT</name>
<dbReference type="RefSeq" id="WP_215870350.1">
    <property type="nucleotide sequence ID" value="NZ_JAAXYO010000037.1"/>
</dbReference>
<evidence type="ECO:0000256" key="1">
    <source>
        <dbReference type="ARBA" id="ARBA00006135"/>
    </source>
</evidence>
<dbReference type="InterPro" id="IPR038161">
    <property type="entry name" value="VirB9/CagX/TrbG_C_sf"/>
</dbReference>
<evidence type="ECO:0000313" key="5">
    <source>
        <dbReference type="EMBL" id="MBU2787212.1"/>
    </source>
</evidence>
<evidence type="ECO:0000313" key="6">
    <source>
        <dbReference type="Proteomes" id="UP001197378"/>
    </source>
</evidence>
<dbReference type="AlphaFoldDB" id="A0AAE2YNE3"/>
<dbReference type="InterPro" id="IPR010258">
    <property type="entry name" value="Conjugal_tfr_TrbG/VirB9/CagX"/>
</dbReference>
<comment type="similarity">
    <text evidence="1">Belongs to the TrbG/VirB9 family.</text>
</comment>
<reference evidence="5" key="1">
    <citation type="journal article" date="2021" name="ISME J.">
        <title>Genomic evolution of the class Acidithiobacillia: deep-branching Proteobacteria living in extreme acidic conditions.</title>
        <authorList>
            <person name="Moya-Beltran A."/>
            <person name="Beard S."/>
            <person name="Rojas-Villalobos C."/>
            <person name="Issotta F."/>
            <person name="Gallardo Y."/>
            <person name="Ulloa R."/>
            <person name="Giaveno A."/>
            <person name="Degli Esposti M."/>
            <person name="Johnson D.B."/>
            <person name="Quatrini R."/>
        </authorList>
    </citation>
    <scope>NUCLEOTIDE SEQUENCE</scope>
    <source>
        <strain evidence="5">VAN18-1</strain>
    </source>
</reference>
<keyword evidence="2 4" id="KW-0732">Signal</keyword>
<dbReference type="CDD" id="cd06911">
    <property type="entry name" value="VirB9_CagX_TrbG"/>
    <property type="match status" value="1"/>
</dbReference>
<dbReference type="Gene3D" id="2.60.40.2500">
    <property type="match status" value="1"/>
</dbReference>